<keyword evidence="2" id="KW-1185">Reference proteome</keyword>
<accession>A0A418QMN9</accession>
<dbReference type="EMBL" id="QYCN01000040">
    <property type="protein sequence ID" value="RIY06486.1"/>
    <property type="molecule type" value="Genomic_DNA"/>
</dbReference>
<evidence type="ECO:0000313" key="1">
    <source>
        <dbReference type="EMBL" id="RIY06486.1"/>
    </source>
</evidence>
<name>A0A418QMN9_9BACT</name>
<protein>
    <submittedName>
        <fullName evidence="1">Uncharacterized protein</fullName>
    </submittedName>
</protein>
<comment type="caution">
    <text evidence="1">The sequence shown here is derived from an EMBL/GenBank/DDBJ whole genome shotgun (WGS) entry which is preliminary data.</text>
</comment>
<evidence type="ECO:0000313" key="2">
    <source>
        <dbReference type="Proteomes" id="UP000284250"/>
    </source>
</evidence>
<dbReference type="OrthoDB" id="663364at2"/>
<dbReference type="AlphaFoldDB" id="A0A418QMN9"/>
<dbReference type="RefSeq" id="WP_119657351.1">
    <property type="nucleotide sequence ID" value="NZ_JBHUOI010000081.1"/>
</dbReference>
<gene>
    <name evidence="1" type="ORF">D0T11_18775</name>
</gene>
<proteinExistence type="predicted"/>
<reference evidence="1 2" key="1">
    <citation type="submission" date="2019-01" db="EMBL/GenBank/DDBJ databases">
        <title>Hymenobacter humicola sp. nov., isolated from soils in Antarctica.</title>
        <authorList>
            <person name="Sedlacek I."/>
            <person name="Holochova P."/>
            <person name="Kralova S."/>
            <person name="Pantucek R."/>
            <person name="Stankova E."/>
            <person name="Vrbovska V."/>
            <person name="Kristofova L."/>
            <person name="Svec P."/>
            <person name="Busse H.-J."/>
        </authorList>
    </citation>
    <scope>NUCLEOTIDE SEQUENCE [LARGE SCALE GENOMIC DNA]</scope>
    <source>
        <strain evidence="1 2">CCM 8852</strain>
    </source>
</reference>
<sequence>MNTKTEIDKLTSQVCELLDLTLSEVVEAQVDLALDYFQGLVERGWLESKDDAQLMGQLPEFWGWWRQRWANHDRQLLAEVSRLTVLEWKRSGLSLMPLYRHSCRRLNDPYTFPNDVIMAAFRAEKRKQNTLFNSLKNLFHA</sequence>
<organism evidence="1 2">
    <name type="scientific">Hymenobacter rubripertinctus</name>
    <dbReference type="NCBI Taxonomy" id="2029981"/>
    <lineage>
        <taxon>Bacteria</taxon>
        <taxon>Pseudomonadati</taxon>
        <taxon>Bacteroidota</taxon>
        <taxon>Cytophagia</taxon>
        <taxon>Cytophagales</taxon>
        <taxon>Hymenobacteraceae</taxon>
        <taxon>Hymenobacter</taxon>
    </lineage>
</organism>
<dbReference type="Proteomes" id="UP000284250">
    <property type="component" value="Unassembled WGS sequence"/>
</dbReference>